<evidence type="ECO:0000256" key="2">
    <source>
        <dbReference type="ARBA" id="ARBA00022963"/>
    </source>
</evidence>
<dbReference type="InterPro" id="IPR050301">
    <property type="entry name" value="NTE"/>
</dbReference>
<dbReference type="Pfam" id="PF01734">
    <property type="entry name" value="Patatin"/>
    <property type="match status" value="1"/>
</dbReference>
<dbReference type="GO" id="GO:0016042">
    <property type="term" value="P:lipid catabolic process"/>
    <property type="evidence" value="ECO:0007669"/>
    <property type="project" value="UniProtKB-KW"/>
</dbReference>
<dbReference type="RefSeq" id="WP_196818308.1">
    <property type="nucleotide sequence ID" value="NZ_CP012850.1"/>
</dbReference>
<name>A0A654LZT0_9ARCH</name>
<gene>
    <name evidence="5" type="ORF">NMY3_01743</name>
</gene>
<dbReference type="GeneID" id="60421750"/>
<evidence type="ECO:0000256" key="3">
    <source>
        <dbReference type="ARBA" id="ARBA00023098"/>
    </source>
</evidence>
<feature type="domain" description="PNPLA" evidence="4">
    <location>
        <begin position="16"/>
        <end position="279"/>
    </location>
</feature>
<dbReference type="EMBL" id="CP012850">
    <property type="protein sequence ID" value="ALI35946.1"/>
    <property type="molecule type" value="Genomic_DNA"/>
</dbReference>
<evidence type="ECO:0000256" key="1">
    <source>
        <dbReference type="ARBA" id="ARBA00022801"/>
    </source>
</evidence>
<proteinExistence type="predicted"/>
<reference evidence="6" key="1">
    <citation type="submission" date="2015-10" db="EMBL/GenBank/DDBJ databases">
        <title>Niche specialization of a soil ammonia-oxidizing archaeon, Candidatus Nitrosocosmicus oleophilus.</title>
        <authorList>
            <person name="Jung M.-Y."/>
            <person name="Rhee S.-K."/>
        </authorList>
    </citation>
    <scope>NUCLEOTIDE SEQUENCE [LARGE SCALE GENOMIC DNA]</scope>
    <source>
        <strain evidence="6">MY3</strain>
    </source>
</reference>
<dbReference type="Gene3D" id="3.40.1090.10">
    <property type="entry name" value="Cytosolic phospholipase A2 catalytic domain"/>
    <property type="match status" value="1"/>
</dbReference>
<accession>A0A654LZT0</accession>
<dbReference type="AlphaFoldDB" id="A0A654LZT0"/>
<evidence type="ECO:0000313" key="6">
    <source>
        <dbReference type="Proteomes" id="UP000058925"/>
    </source>
</evidence>
<dbReference type="PANTHER" id="PTHR14226:SF57">
    <property type="entry name" value="BLR7027 PROTEIN"/>
    <property type="match status" value="1"/>
</dbReference>
<evidence type="ECO:0000313" key="5">
    <source>
        <dbReference type="EMBL" id="ALI35946.1"/>
    </source>
</evidence>
<organism evidence="5 6">
    <name type="scientific">Candidatus Nitrosocosmicus oleophilus</name>
    <dbReference type="NCBI Taxonomy" id="1353260"/>
    <lineage>
        <taxon>Archaea</taxon>
        <taxon>Nitrososphaerota</taxon>
        <taxon>Nitrososphaeria</taxon>
        <taxon>Nitrososphaerales</taxon>
        <taxon>Nitrososphaeraceae</taxon>
        <taxon>Candidatus Nitrosocosmicus</taxon>
    </lineage>
</organism>
<keyword evidence="2" id="KW-0442">Lipid degradation</keyword>
<dbReference type="OrthoDB" id="11532at2157"/>
<dbReference type="InterPro" id="IPR002641">
    <property type="entry name" value="PNPLA_dom"/>
</dbReference>
<dbReference type="PANTHER" id="PTHR14226">
    <property type="entry name" value="NEUROPATHY TARGET ESTERASE/SWISS CHEESE D.MELANOGASTER"/>
    <property type="match status" value="1"/>
</dbReference>
<keyword evidence="6" id="KW-1185">Reference proteome</keyword>
<evidence type="ECO:0000259" key="4">
    <source>
        <dbReference type="PROSITE" id="PS51635"/>
    </source>
</evidence>
<dbReference type="PROSITE" id="PS51635">
    <property type="entry name" value="PNPLA"/>
    <property type="match status" value="1"/>
</dbReference>
<keyword evidence="3" id="KW-0443">Lipid metabolism</keyword>
<dbReference type="SUPFAM" id="SSF52151">
    <property type="entry name" value="FabD/lysophospholipase-like"/>
    <property type="match status" value="1"/>
</dbReference>
<dbReference type="GO" id="GO:0016787">
    <property type="term" value="F:hydrolase activity"/>
    <property type="evidence" value="ECO:0007669"/>
    <property type="project" value="UniProtKB-KW"/>
</dbReference>
<dbReference type="InterPro" id="IPR016035">
    <property type="entry name" value="Acyl_Trfase/lysoPLipase"/>
</dbReference>
<dbReference type="Proteomes" id="UP000058925">
    <property type="component" value="Chromosome"/>
</dbReference>
<sequence>MSNLNKYHIPRVQRALVLQGGGALGAYQVGVFKSLYEKIKEIQDVSNKKDVPLFDIIAGTSIGAINGAILVSYFVENKTWDGASEKLEKFWKYLSTSTPNIKEASKQWKIEHEKGNPSIASEESARRYYSVKEFSKTGVEKVFKPIYPPKQDNKFCDSQNQWLVYDNQPLRNSIEKFGRFPIATSFEKGEPRLLVVSVDVAEGTTVTFDSYENEQGKRESEYGDSHLGKSITVHYDKGIDIKHLIASSTVPEAYAYEDVEQRKFWDGGLLSNTPIKEVVYAHQRFWEKKIGSQNLENSFRVKLMRTEMDNYRSKSPEQQPIQRIPDLEIYIVNLLDPKQNSSNSVENKVPQDFDGVKGRHIDIKLGKAYDPKIDGLHADYVNLIEKLIALGQNDELLGEKIDRILDEYTPRRFLTEEAKRNIDILKNTFKITKIVQIQRKDDDNSVSGKLADFTSETIDRLIKEGYQDAMGR</sequence>
<dbReference type="KEGG" id="taa:NMY3_01743"/>
<protein>
    <submittedName>
        <fullName evidence="5">Patatin-like phospholipase</fullName>
    </submittedName>
</protein>
<keyword evidence="1" id="KW-0378">Hydrolase</keyword>